<name>A0AAU7FCR9_9NEIS</name>
<feature type="chain" id="PRO_5043493072" description="chitinase" evidence="8">
    <location>
        <begin position="28"/>
        <end position="548"/>
    </location>
</feature>
<sequence>MTQRTLMRRTRIAAIIGGLMLAASVSAATWQEGSTYAAGTVVDYNGKTYSALVTHTAYAGANWNPASTPTLWKETGTSNSTATPAPTATPVPTAVPTPHDNAPTQPPATATPAPTATPISGVSAWSSSAVYTGGQRVSYNGAVYEAKWWTQNNAPGADQWGPWKLVSGTAATPTPTAVPTPTSVPTASPIPTVSPVPTATPVVTATPTPAPTATPCASNCPTLPKHAVVGYWHNFENGSGVIRIKDVPDEYDIINVSFVEGDPWTKGKATFVLDKAFNEAEFIADIKEKQAKGKIVQVSLGGANGTIVIDSPAAREVFIQSLGDIVAKYGFNGVDIDIENNLSIAAGEDFRNPTTPQVVNLVAGVKALKKRFGPGFTLTMAPETAYVQGGFGVSGGIWGGYLGIIHGLRDELNLLHVQHYNSGGITGKDDKTYTQGTVDFQVAMTDMLLTGFNVGRDPNKFFPPLRPDQVGIGLPSIPAAAPSGGYMNNAEVQKALDCLMKLQNCGSYKPAAAQPDLRGVMTWSINWDKTNGYNFAKGHKAYLNTYPK</sequence>
<gene>
    <name evidence="10" type="ORF">ABHF33_05095</name>
</gene>
<evidence type="ECO:0000256" key="5">
    <source>
        <dbReference type="RuleBase" id="RU000489"/>
    </source>
</evidence>
<evidence type="ECO:0000256" key="2">
    <source>
        <dbReference type="ARBA" id="ARBA00022801"/>
    </source>
</evidence>
<dbReference type="InterPro" id="IPR036573">
    <property type="entry name" value="CBM_sf_5/12"/>
</dbReference>
<dbReference type="AlphaFoldDB" id="A0AAU7FCR9"/>
<keyword evidence="4 5" id="KW-0326">Glycosidase</keyword>
<dbReference type="InterPro" id="IPR011583">
    <property type="entry name" value="Chitinase_II/V-like_cat"/>
</dbReference>
<evidence type="ECO:0000256" key="7">
    <source>
        <dbReference type="SAM" id="MobiDB-lite"/>
    </source>
</evidence>
<proteinExistence type="inferred from homology"/>
<dbReference type="CDD" id="cd12214">
    <property type="entry name" value="ChiA1_BD"/>
    <property type="match status" value="1"/>
</dbReference>
<feature type="domain" description="GH18" evidence="9">
    <location>
        <begin position="226"/>
        <end position="546"/>
    </location>
</feature>
<dbReference type="Gene3D" id="2.10.10.20">
    <property type="entry name" value="Carbohydrate-binding module superfamily 5/12"/>
    <property type="match status" value="2"/>
</dbReference>
<comment type="similarity">
    <text evidence="6">Belongs to the glycosyl hydrolase 18 family.</text>
</comment>
<feature type="signal peptide" evidence="8">
    <location>
        <begin position="1"/>
        <end position="27"/>
    </location>
</feature>
<keyword evidence="3" id="KW-0119">Carbohydrate metabolism</keyword>
<dbReference type="InterPro" id="IPR001579">
    <property type="entry name" value="Glyco_hydro_18_chit_AS"/>
</dbReference>
<dbReference type="GO" id="GO:0005576">
    <property type="term" value="C:extracellular region"/>
    <property type="evidence" value="ECO:0007669"/>
    <property type="project" value="InterPro"/>
</dbReference>
<reference evidence="10" key="1">
    <citation type="submission" date="2024-05" db="EMBL/GenBank/DDBJ databases">
        <authorList>
            <person name="Yang L."/>
            <person name="Pan L."/>
        </authorList>
    </citation>
    <scope>NUCLEOTIDE SEQUENCE</scope>
    <source>
        <strain evidence="10">FCG-7</strain>
    </source>
</reference>
<keyword evidence="8" id="KW-0732">Signal</keyword>
<organism evidence="10">
    <name type="scientific">Chitinibacter mangrovi</name>
    <dbReference type="NCBI Taxonomy" id="3153927"/>
    <lineage>
        <taxon>Bacteria</taxon>
        <taxon>Pseudomonadati</taxon>
        <taxon>Pseudomonadota</taxon>
        <taxon>Betaproteobacteria</taxon>
        <taxon>Neisseriales</taxon>
        <taxon>Chitinibacteraceae</taxon>
        <taxon>Chitinibacter</taxon>
    </lineage>
</organism>
<accession>A0AAU7FCR9</accession>
<dbReference type="Pfam" id="PF02839">
    <property type="entry name" value="CBM_5_12"/>
    <property type="match status" value="2"/>
</dbReference>
<dbReference type="CDD" id="cd02871">
    <property type="entry name" value="GH18_chitinase_D-like"/>
    <property type="match status" value="1"/>
</dbReference>
<dbReference type="SMART" id="SM00495">
    <property type="entry name" value="ChtBD3"/>
    <property type="match status" value="2"/>
</dbReference>
<dbReference type="Gene3D" id="3.20.20.80">
    <property type="entry name" value="Glycosidases"/>
    <property type="match status" value="1"/>
</dbReference>
<dbReference type="EC" id="3.2.1.14" evidence="1"/>
<dbReference type="InterPro" id="IPR050542">
    <property type="entry name" value="Glycosyl_Hydrlase18_Chitinase"/>
</dbReference>
<dbReference type="PROSITE" id="PS51910">
    <property type="entry name" value="GH18_2"/>
    <property type="match status" value="1"/>
</dbReference>
<feature type="region of interest" description="Disordered" evidence="7">
    <location>
        <begin position="71"/>
        <end position="115"/>
    </location>
</feature>
<evidence type="ECO:0000313" key="10">
    <source>
        <dbReference type="EMBL" id="XBM01659.1"/>
    </source>
</evidence>
<dbReference type="InterPro" id="IPR017853">
    <property type="entry name" value="GH"/>
</dbReference>
<dbReference type="SUPFAM" id="SSF51445">
    <property type="entry name" value="(Trans)glycosidases"/>
    <property type="match status" value="1"/>
</dbReference>
<dbReference type="SUPFAM" id="SSF51055">
    <property type="entry name" value="Carbohydrate binding domain"/>
    <property type="match status" value="2"/>
</dbReference>
<dbReference type="InterPro" id="IPR001223">
    <property type="entry name" value="Glyco_hydro18_cat"/>
</dbReference>
<dbReference type="GO" id="GO:0008843">
    <property type="term" value="F:endochitinase activity"/>
    <property type="evidence" value="ECO:0007669"/>
    <property type="project" value="UniProtKB-EC"/>
</dbReference>
<evidence type="ECO:0000256" key="6">
    <source>
        <dbReference type="RuleBase" id="RU004453"/>
    </source>
</evidence>
<evidence type="ECO:0000259" key="9">
    <source>
        <dbReference type="PROSITE" id="PS51910"/>
    </source>
</evidence>
<dbReference type="EMBL" id="CP157355">
    <property type="protein sequence ID" value="XBM01659.1"/>
    <property type="molecule type" value="Genomic_DNA"/>
</dbReference>
<dbReference type="Pfam" id="PF00704">
    <property type="entry name" value="Glyco_hydro_18"/>
    <property type="match status" value="1"/>
</dbReference>
<dbReference type="KEGG" id="cmav:ABHF33_05095"/>
<dbReference type="GO" id="GO:0005975">
    <property type="term" value="P:carbohydrate metabolic process"/>
    <property type="evidence" value="ECO:0007669"/>
    <property type="project" value="InterPro"/>
</dbReference>
<dbReference type="GO" id="GO:0008061">
    <property type="term" value="F:chitin binding"/>
    <property type="evidence" value="ECO:0007669"/>
    <property type="project" value="InterPro"/>
</dbReference>
<dbReference type="CDD" id="cd12215">
    <property type="entry name" value="ChiC_BD"/>
    <property type="match status" value="1"/>
</dbReference>
<evidence type="ECO:0000256" key="4">
    <source>
        <dbReference type="ARBA" id="ARBA00023295"/>
    </source>
</evidence>
<dbReference type="SMART" id="SM00636">
    <property type="entry name" value="Glyco_18"/>
    <property type="match status" value="1"/>
</dbReference>
<evidence type="ECO:0000256" key="1">
    <source>
        <dbReference type="ARBA" id="ARBA00012729"/>
    </source>
</evidence>
<evidence type="ECO:0000256" key="8">
    <source>
        <dbReference type="SAM" id="SignalP"/>
    </source>
</evidence>
<evidence type="ECO:0000256" key="3">
    <source>
        <dbReference type="ARBA" id="ARBA00023277"/>
    </source>
</evidence>
<dbReference type="PROSITE" id="PS01095">
    <property type="entry name" value="GH18_1"/>
    <property type="match status" value="1"/>
</dbReference>
<keyword evidence="2 5" id="KW-0378">Hydrolase</keyword>
<dbReference type="RefSeq" id="WP_348945935.1">
    <property type="nucleotide sequence ID" value="NZ_CP157355.1"/>
</dbReference>
<dbReference type="PANTHER" id="PTHR45708">
    <property type="entry name" value="ENDOCHITINASE"/>
    <property type="match status" value="1"/>
</dbReference>
<protein>
    <recommendedName>
        <fullName evidence="1">chitinase</fullName>
        <ecNumber evidence="1">3.2.1.14</ecNumber>
    </recommendedName>
</protein>
<dbReference type="GO" id="GO:0030246">
    <property type="term" value="F:carbohydrate binding"/>
    <property type="evidence" value="ECO:0007669"/>
    <property type="project" value="InterPro"/>
</dbReference>
<dbReference type="PANTHER" id="PTHR45708:SF49">
    <property type="entry name" value="ENDOCHITINASE"/>
    <property type="match status" value="1"/>
</dbReference>
<dbReference type="InterPro" id="IPR003610">
    <property type="entry name" value="CBM5/12"/>
</dbReference>
<feature type="compositionally biased region" description="Polar residues" evidence="7">
    <location>
        <begin position="71"/>
        <end position="80"/>
    </location>
</feature>